<dbReference type="Pfam" id="PF02735">
    <property type="entry name" value="Ku"/>
    <property type="match status" value="1"/>
</dbReference>
<dbReference type="GO" id="GO:0042162">
    <property type="term" value="F:telomeric DNA binding"/>
    <property type="evidence" value="ECO:0007669"/>
    <property type="project" value="InterPro"/>
</dbReference>
<dbReference type="PANTHER" id="PTHR12604:SF2">
    <property type="entry name" value="X-RAY REPAIR CROSS-COMPLEMENTING PROTEIN 6"/>
    <property type="match status" value="1"/>
</dbReference>
<keyword evidence="4" id="KW-0227">DNA damage</keyword>
<dbReference type="GO" id="GO:0043564">
    <property type="term" value="C:Ku70:Ku80 complex"/>
    <property type="evidence" value="ECO:0007669"/>
    <property type="project" value="InterPro"/>
</dbReference>
<dbReference type="InterPro" id="IPR016194">
    <property type="entry name" value="SPOC-like_C_dom_sf"/>
</dbReference>
<evidence type="ECO:0000256" key="9">
    <source>
        <dbReference type="ARBA" id="ARBA00023172"/>
    </source>
</evidence>
<comment type="subcellular location">
    <subcellularLocation>
        <location evidence="1">Nucleus</location>
    </subcellularLocation>
</comment>
<dbReference type="GO" id="GO:0016787">
    <property type="term" value="F:hydrolase activity"/>
    <property type="evidence" value="ECO:0007669"/>
    <property type="project" value="UniProtKB-KW"/>
</dbReference>
<dbReference type="PIRSF" id="PIRSF003033">
    <property type="entry name" value="Ku70"/>
    <property type="match status" value="1"/>
</dbReference>
<evidence type="ECO:0000256" key="7">
    <source>
        <dbReference type="ARBA" id="ARBA00022840"/>
    </source>
</evidence>
<keyword evidence="6" id="KW-0347">Helicase</keyword>
<feature type="domain" description="SAP" evidence="13">
    <location>
        <begin position="602"/>
        <end position="636"/>
    </location>
</feature>
<dbReference type="InterPro" id="IPR006164">
    <property type="entry name" value="DNA_bd_Ku70/Ku80"/>
</dbReference>
<dbReference type="GO" id="GO:0003684">
    <property type="term" value="F:damaged DNA binding"/>
    <property type="evidence" value="ECO:0007669"/>
    <property type="project" value="InterPro"/>
</dbReference>
<feature type="region of interest" description="Disordered" evidence="12">
    <location>
        <begin position="560"/>
        <end position="583"/>
    </location>
</feature>
<dbReference type="SUPFAM" id="SSF100939">
    <property type="entry name" value="SPOC domain-like"/>
    <property type="match status" value="1"/>
</dbReference>
<evidence type="ECO:0000256" key="4">
    <source>
        <dbReference type="ARBA" id="ARBA00022763"/>
    </source>
</evidence>
<proteinExistence type="inferred from homology"/>
<gene>
    <name evidence="14" type="ORF">g.53294</name>
</gene>
<dbReference type="EMBL" id="GDKF01005877">
    <property type="protein sequence ID" value="JAT72745.1"/>
    <property type="molecule type" value="Transcribed_RNA"/>
</dbReference>
<dbReference type="GO" id="GO:0000723">
    <property type="term" value="P:telomere maintenance"/>
    <property type="evidence" value="ECO:0007669"/>
    <property type="project" value="InterPro"/>
</dbReference>
<dbReference type="InterPro" id="IPR003034">
    <property type="entry name" value="SAP_dom"/>
</dbReference>
<evidence type="ECO:0000256" key="11">
    <source>
        <dbReference type="ARBA" id="ARBA00023242"/>
    </source>
</evidence>
<dbReference type="Pfam" id="PF03731">
    <property type="entry name" value="Ku_N"/>
    <property type="match status" value="1"/>
</dbReference>
<dbReference type="PROSITE" id="PS50800">
    <property type="entry name" value="SAP"/>
    <property type="match status" value="1"/>
</dbReference>
<dbReference type="SUPFAM" id="SSF53300">
    <property type="entry name" value="vWA-like"/>
    <property type="match status" value="1"/>
</dbReference>
<keyword evidence="7" id="KW-0067">ATP-binding</keyword>
<dbReference type="NCBIfam" id="TIGR00578">
    <property type="entry name" value="ku70"/>
    <property type="match status" value="1"/>
</dbReference>
<evidence type="ECO:0000256" key="10">
    <source>
        <dbReference type="ARBA" id="ARBA00023204"/>
    </source>
</evidence>
<dbReference type="GO" id="GO:0003690">
    <property type="term" value="F:double-stranded DNA binding"/>
    <property type="evidence" value="ECO:0007669"/>
    <property type="project" value="TreeGrafter"/>
</dbReference>
<evidence type="ECO:0000256" key="5">
    <source>
        <dbReference type="ARBA" id="ARBA00022801"/>
    </source>
</evidence>
<dbReference type="Gene3D" id="4.10.970.10">
    <property type="entry name" value="Ku70, bridge and pillars"/>
    <property type="match status" value="1"/>
</dbReference>
<comment type="similarity">
    <text evidence="2">Belongs to the ku70 family.</text>
</comment>
<dbReference type="Gene3D" id="2.40.290.10">
    <property type="match status" value="1"/>
</dbReference>
<evidence type="ECO:0000256" key="8">
    <source>
        <dbReference type="ARBA" id="ARBA00023125"/>
    </source>
</evidence>
<dbReference type="PANTHER" id="PTHR12604">
    <property type="entry name" value="KU AUTOANTIGEN DNA HELICASE"/>
    <property type="match status" value="1"/>
</dbReference>
<keyword evidence="8" id="KW-0238">DNA-binding</keyword>
<dbReference type="InterPro" id="IPR027388">
    <property type="entry name" value="Ku70_bridge/pillars_dom_sf"/>
</dbReference>
<protein>
    <recommendedName>
        <fullName evidence="13">SAP domain-containing protein</fullName>
    </recommendedName>
</protein>
<dbReference type="InterPro" id="IPR036465">
    <property type="entry name" value="vWFA_dom_sf"/>
</dbReference>
<dbReference type="GO" id="GO:0005524">
    <property type="term" value="F:ATP binding"/>
    <property type="evidence" value="ECO:0007669"/>
    <property type="project" value="UniProtKB-KW"/>
</dbReference>
<dbReference type="InterPro" id="IPR005160">
    <property type="entry name" value="Ku_C"/>
</dbReference>
<evidence type="ECO:0000256" key="6">
    <source>
        <dbReference type="ARBA" id="ARBA00022806"/>
    </source>
</evidence>
<evidence type="ECO:0000256" key="12">
    <source>
        <dbReference type="SAM" id="MobiDB-lite"/>
    </source>
</evidence>
<dbReference type="Pfam" id="PF02037">
    <property type="entry name" value="SAP"/>
    <property type="match status" value="1"/>
</dbReference>
<dbReference type="Pfam" id="PF03730">
    <property type="entry name" value="Ku_C"/>
    <property type="match status" value="1"/>
</dbReference>
<evidence type="ECO:0000256" key="1">
    <source>
        <dbReference type="ARBA" id="ARBA00004123"/>
    </source>
</evidence>
<evidence type="ECO:0000259" key="13">
    <source>
        <dbReference type="PROSITE" id="PS50800"/>
    </source>
</evidence>
<dbReference type="Gene3D" id="1.10.720.30">
    <property type="entry name" value="SAP domain"/>
    <property type="match status" value="1"/>
</dbReference>
<dbReference type="AlphaFoldDB" id="A0A1D2A179"/>
<dbReference type="Gene3D" id="1.10.1600.10">
    <property type="match status" value="1"/>
</dbReference>
<dbReference type="Gene3D" id="3.40.50.410">
    <property type="entry name" value="von Willebrand factor, type A domain"/>
    <property type="match status" value="1"/>
</dbReference>
<evidence type="ECO:0000313" key="14">
    <source>
        <dbReference type="EMBL" id="JAT72745.1"/>
    </source>
</evidence>
<dbReference type="GO" id="GO:0003678">
    <property type="term" value="F:DNA helicase activity"/>
    <property type="evidence" value="ECO:0007669"/>
    <property type="project" value="InterPro"/>
</dbReference>
<evidence type="ECO:0000256" key="2">
    <source>
        <dbReference type="ARBA" id="ARBA00005240"/>
    </source>
</evidence>
<reference evidence="14" key="1">
    <citation type="submission" date="2015-08" db="EMBL/GenBank/DDBJ databases">
        <authorList>
            <person name="Babu N.S."/>
            <person name="Beckwith C.J."/>
            <person name="Beseler K.G."/>
            <person name="Brison A."/>
            <person name="Carone J.V."/>
            <person name="Caskin T.P."/>
            <person name="Diamond M."/>
            <person name="Durham M.E."/>
            <person name="Foxe J.M."/>
            <person name="Go M."/>
            <person name="Henderson B.A."/>
            <person name="Jones I.B."/>
            <person name="McGettigan J.A."/>
            <person name="Micheletti S.J."/>
            <person name="Nasrallah M.E."/>
            <person name="Ortiz D."/>
            <person name="Piller C.R."/>
            <person name="Privatt S.R."/>
            <person name="Schneider S.L."/>
            <person name="Sharp S."/>
            <person name="Smith T.C."/>
            <person name="Stanton J.D."/>
            <person name="Ullery H.E."/>
            <person name="Wilson R.J."/>
            <person name="Serrano M.G."/>
            <person name="Buck G."/>
            <person name="Lee V."/>
            <person name="Wang Y."/>
            <person name="Carvalho R."/>
            <person name="Voegtly L."/>
            <person name="Shi R."/>
            <person name="Duckworth R."/>
            <person name="Johnson A."/>
            <person name="Loviza R."/>
            <person name="Walstead R."/>
            <person name="Shah Z."/>
            <person name="Kiflezghi M."/>
            <person name="Wade K."/>
            <person name="Ball S.L."/>
            <person name="Bradley K.W."/>
            <person name="Asai D.J."/>
            <person name="Bowman C.A."/>
            <person name="Russell D.A."/>
            <person name="Pope W.H."/>
            <person name="Jacobs-Sera D."/>
            <person name="Hendrix R.W."/>
            <person name="Hatfull G.F."/>
        </authorList>
    </citation>
    <scope>NUCLEOTIDE SEQUENCE</scope>
</reference>
<accession>A0A1D2A179</accession>
<dbReference type="SMART" id="SM00559">
    <property type="entry name" value="Ku78"/>
    <property type="match status" value="1"/>
</dbReference>
<dbReference type="InterPro" id="IPR047087">
    <property type="entry name" value="KU70_core_dom"/>
</dbReference>
<dbReference type="InterPro" id="IPR005161">
    <property type="entry name" value="Ku_N"/>
</dbReference>
<keyword evidence="5" id="KW-0378">Hydrolase</keyword>
<feature type="region of interest" description="Disordered" evidence="12">
    <location>
        <begin position="1"/>
        <end position="20"/>
    </location>
</feature>
<dbReference type="SUPFAM" id="SSF68906">
    <property type="entry name" value="SAP domain"/>
    <property type="match status" value="1"/>
</dbReference>
<dbReference type="GO" id="GO:0006310">
    <property type="term" value="P:DNA recombination"/>
    <property type="evidence" value="ECO:0007669"/>
    <property type="project" value="UniProtKB-KW"/>
</dbReference>
<keyword evidence="11" id="KW-0539">Nucleus</keyword>
<name>A0A1D2A179_AUXPR</name>
<dbReference type="SMART" id="SM00513">
    <property type="entry name" value="SAP"/>
    <property type="match status" value="1"/>
</dbReference>
<dbReference type="CDD" id="cd00788">
    <property type="entry name" value="KU70"/>
    <property type="match status" value="1"/>
</dbReference>
<organism evidence="14">
    <name type="scientific">Auxenochlorella protothecoides</name>
    <name type="common">Green microalga</name>
    <name type="synonym">Chlorella protothecoides</name>
    <dbReference type="NCBI Taxonomy" id="3075"/>
    <lineage>
        <taxon>Eukaryota</taxon>
        <taxon>Viridiplantae</taxon>
        <taxon>Chlorophyta</taxon>
        <taxon>core chlorophytes</taxon>
        <taxon>Trebouxiophyceae</taxon>
        <taxon>Chlorellales</taxon>
        <taxon>Chlorellaceae</taxon>
        <taxon>Auxenochlorella</taxon>
    </lineage>
</organism>
<evidence type="ECO:0000256" key="3">
    <source>
        <dbReference type="ARBA" id="ARBA00022741"/>
    </source>
</evidence>
<dbReference type="GO" id="GO:0006303">
    <property type="term" value="P:double-strand break repair via nonhomologous end joining"/>
    <property type="evidence" value="ECO:0007669"/>
    <property type="project" value="InterPro"/>
</dbReference>
<keyword evidence="3" id="KW-0547">Nucleotide-binding</keyword>
<sequence length="637" mass="69310">MDAFDESLLTDSDGEDDKNTLAPASKEQLVFLIQGHESLLELANLEDEEFEGLTWLQIACRVVAAILRQKVIASGADEVACIFFNTKQSVRSTGVGDFIHILQDLGQPDVERIQQLEAFDVPLFRNEVELAEDCATGAGLKNALWQTNLWFGPLSGARVSRRIICFAPGAAPAQTGTQVWKGLLRNVEELAGKGVTLQVIPLQRPGSKFGFEAVWQHIFDKMEDKSLSSPSKFGGVPVEPERFGKLQDLKSTVRAKAHQQRSLGQYRMVLGPDLAITVAMYATMQPATKGQAQWVHAVTNAPLTISSALIDNDTGAVLGEMPEADMQAPKLYFPNTKDAHYKYANFPKVYLEPHEIQSVKAAPPRTIRVLGFKSTSCLKEHHQLRSSSFVYPDDSGVPGSSQVFIALHSAMLDQDQVAFGVFARSHSGGLRLVALLPQEAVSDEEGSQLAAPGFHVIYLPFADDVRQPEMDRAFTGSQVVEPTAAQVAAADALIAHLQLGEFSSDIIANPHLQRHYQVLEALAMGEEPGEDVMDDTLPDVEAFRAVGPVVRAFREAVTVAEASPSPGSKRKGAPPSSGTHSETFDDDACIQQVQVAAEAGTLGKLPISTLKPWLKAKHLPVSGRKDELVERILQHMS</sequence>
<dbReference type="InterPro" id="IPR036361">
    <property type="entry name" value="SAP_dom_sf"/>
</dbReference>
<keyword evidence="10" id="KW-0234">DNA repair</keyword>
<keyword evidence="9" id="KW-0233">DNA recombination</keyword>
<dbReference type="InterPro" id="IPR006165">
    <property type="entry name" value="Ku70"/>
</dbReference>